<proteinExistence type="predicted"/>
<name>A0ACC0B486_CATRO</name>
<comment type="caution">
    <text evidence="1">The sequence shown here is derived from an EMBL/GenBank/DDBJ whole genome shotgun (WGS) entry which is preliminary data.</text>
</comment>
<gene>
    <name evidence="1" type="ORF">M9H77_17304</name>
</gene>
<organism evidence="1 2">
    <name type="scientific">Catharanthus roseus</name>
    <name type="common">Madagascar periwinkle</name>
    <name type="synonym">Vinca rosea</name>
    <dbReference type="NCBI Taxonomy" id="4058"/>
    <lineage>
        <taxon>Eukaryota</taxon>
        <taxon>Viridiplantae</taxon>
        <taxon>Streptophyta</taxon>
        <taxon>Embryophyta</taxon>
        <taxon>Tracheophyta</taxon>
        <taxon>Spermatophyta</taxon>
        <taxon>Magnoliopsida</taxon>
        <taxon>eudicotyledons</taxon>
        <taxon>Gunneridae</taxon>
        <taxon>Pentapetalae</taxon>
        <taxon>asterids</taxon>
        <taxon>lamiids</taxon>
        <taxon>Gentianales</taxon>
        <taxon>Apocynaceae</taxon>
        <taxon>Rauvolfioideae</taxon>
        <taxon>Vinceae</taxon>
        <taxon>Catharanthinae</taxon>
        <taxon>Catharanthus</taxon>
    </lineage>
</organism>
<protein>
    <submittedName>
        <fullName evidence="1">Uncharacterized protein</fullName>
    </submittedName>
</protein>
<dbReference type="EMBL" id="CM044704">
    <property type="protein sequence ID" value="KAI5667451.1"/>
    <property type="molecule type" value="Genomic_DNA"/>
</dbReference>
<accession>A0ACC0B486</accession>
<keyword evidence="2" id="KW-1185">Reference proteome</keyword>
<reference evidence="2" key="1">
    <citation type="journal article" date="2023" name="Nat. Plants">
        <title>Single-cell RNA sequencing provides a high-resolution roadmap for understanding the multicellular compartmentation of specialized metabolism.</title>
        <authorList>
            <person name="Sun S."/>
            <person name="Shen X."/>
            <person name="Li Y."/>
            <person name="Li Y."/>
            <person name="Wang S."/>
            <person name="Li R."/>
            <person name="Zhang H."/>
            <person name="Shen G."/>
            <person name="Guo B."/>
            <person name="Wei J."/>
            <person name="Xu J."/>
            <person name="St-Pierre B."/>
            <person name="Chen S."/>
            <person name="Sun C."/>
        </authorList>
    </citation>
    <scope>NUCLEOTIDE SEQUENCE [LARGE SCALE GENOMIC DNA]</scope>
</reference>
<evidence type="ECO:0000313" key="1">
    <source>
        <dbReference type="EMBL" id="KAI5667451.1"/>
    </source>
</evidence>
<sequence length="122" mass="14478">MDPNLWHVRMTMRVPSFYEESQMFSFTLYSMNNEDEMCHFWTIRPDISKEGFTVINGQQNVIITVTLIIVRDFSHGRKAPRNQELRLYVCEWHAAKKVAPYLSNAFVGNLEHKSFEINYSWP</sequence>
<dbReference type="Proteomes" id="UP001060085">
    <property type="component" value="Linkage Group LG04"/>
</dbReference>
<evidence type="ECO:0000313" key="2">
    <source>
        <dbReference type="Proteomes" id="UP001060085"/>
    </source>
</evidence>